<keyword evidence="1" id="KW-0418">Kinase</keyword>
<dbReference type="AlphaFoldDB" id="A0A1H4AME2"/>
<organism evidence="1 2">
    <name type="scientific">Bizionia paragorgiae</name>
    <dbReference type="NCBI Taxonomy" id="283786"/>
    <lineage>
        <taxon>Bacteria</taxon>
        <taxon>Pseudomonadati</taxon>
        <taxon>Bacteroidota</taxon>
        <taxon>Flavobacteriia</taxon>
        <taxon>Flavobacteriales</taxon>
        <taxon>Flavobacteriaceae</taxon>
        <taxon>Bizionia</taxon>
    </lineage>
</organism>
<dbReference type="EMBL" id="FNQK01000011">
    <property type="protein sequence ID" value="SEA36958.1"/>
    <property type="molecule type" value="Genomic_DNA"/>
</dbReference>
<keyword evidence="2" id="KW-1185">Reference proteome</keyword>
<dbReference type="RefSeq" id="WP_092134479.1">
    <property type="nucleotide sequence ID" value="NZ_FNQK01000011.1"/>
</dbReference>
<evidence type="ECO:0000313" key="2">
    <source>
        <dbReference type="Proteomes" id="UP000198846"/>
    </source>
</evidence>
<keyword evidence="1" id="KW-0808">Transferase</keyword>
<name>A0A1H4AME2_BIZPA</name>
<proteinExistence type="predicted"/>
<dbReference type="InterPro" id="IPR014721">
    <property type="entry name" value="Ribsml_uS5_D2-typ_fold_subgr"/>
</dbReference>
<sequence>MTQSFYSNGKLLITSEYVVLDGALALALPTTLGQHLDVETISEPEIQWISLDENNAIWFEDTFNLELLTSTSKTSKNPVSQRLSSLLKIAKRNNPEFLSTNVEERGFKVTTRLDFARDWGLGSSSTLINNMALWANVDPMTLLSHTFGGSGYDIACARHNTPILYQVGDPAKVQEVGFDPSFKNELFFIHRNKKQNSRESISTYKQNKTNSKAIIKQIDSITSQLLNAGNRTEFDGLIGQHERLIGVVTNQTPIKEDLFPDYKYAIKSLGGWGGDFILATGPKPYVHDYFNSKSYTTILSYSELILNS</sequence>
<dbReference type="OrthoDB" id="5288719at2"/>
<gene>
    <name evidence="1" type="ORF">SAMN04487990_11153</name>
</gene>
<reference evidence="1 2" key="1">
    <citation type="submission" date="2016-10" db="EMBL/GenBank/DDBJ databases">
        <authorList>
            <person name="de Groot N.N."/>
        </authorList>
    </citation>
    <scope>NUCLEOTIDE SEQUENCE [LARGE SCALE GENOMIC DNA]</scope>
    <source>
        <strain evidence="1 2">DSM 23842</strain>
    </source>
</reference>
<protein>
    <submittedName>
        <fullName evidence="1">Mevalonate kinase</fullName>
    </submittedName>
</protein>
<dbReference type="InterPro" id="IPR047765">
    <property type="entry name" value="GHMP_GYDIA-like"/>
</dbReference>
<dbReference type="GO" id="GO:0016301">
    <property type="term" value="F:kinase activity"/>
    <property type="evidence" value="ECO:0007669"/>
    <property type="project" value="UniProtKB-KW"/>
</dbReference>
<dbReference type="Gene3D" id="3.30.230.10">
    <property type="match status" value="1"/>
</dbReference>
<dbReference type="SUPFAM" id="SSF54211">
    <property type="entry name" value="Ribosomal protein S5 domain 2-like"/>
    <property type="match status" value="1"/>
</dbReference>
<evidence type="ECO:0000313" key="1">
    <source>
        <dbReference type="EMBL" id="SEA36958.1"/>
    </source>
</evidence>
<accession>A0A1H4AME2</accession>
<dbReference type="NCBIfam" id="NF040656">
    <property type="entry name" value="GHMP_GYDIA"/>
    <property type="match status" value="1"/>
</dbReference>
<dbReference type="STRING" id="283786.SAMN04487990_11153"/>
<dbReference type="InterPro" id="IPR020568">
    <property type="entry name" value="Ribosomal_Su5_D2-typ_SF"/>
</dbReference>
<dbReference type="Proteomes" id="UP000198846">
    <property type="component" value="Unassembled WGS sequence"/>
</dbReference>